<reference evidence="1" key="1">
    <citation type="submission" date="2020-10" db="EMBL/GenBank/DDBJ databases">
        <authorList>
            <person name="Gilroy R."/>
        </authorList>
    </citation>
    <scope>NUCLEOTIDE SEQUENCE</scope>
    <source>
        <strain evidence="1">ChiSxjej2B14-8506</strain>
    </source>
</reference>
<evidence type="ECO:0000313" key="1">
    <source>
        <dbReference type="EMBL" id="HIU46031.1"/>
    </source>
</evidence>
<gene>
    <name evidence="1" type="ORF">IAC59_02070</name>
</gene>
<dbReference type="Proteomes" id="UP000824123">
    <property type="component" value="Unassembled WGS sequence"/>
</dbReference>
<evidence type="ECO:0000313" key="2">
    <source>
        <dbReference type="Proteomes" id="UP000824123"/>
    </source>
</evidence>
<protein>
    <submittedName>
        <fullName evidence="1">Uncharacterized protein</fullName>
    </submittedName>
</protein>
<sequence>MLQFVKGGSFEQQMKTGYMLLRMAANVPPLLIDNANVTHPHVKLSSWALQKCEPFIIDSMHAWRCDLSANLRRRAWQTHLLSELLPTGCAGYAVEHYFSANLLAPADGLWYNRLCDTGGPLAAKGR</sequence>
<comment type="caution">
    <text evidence="1">The sequence shown here is derived from an EMBL/GenBank/DDBJ whole genome shotgun (WGS) entry which is preliminary data.</text>
</comment>
<dbReference type="AlphaFoldDB" id="A0A9D1LQA6"/>
<proteinExistence type="predicted"/>
<organism evidence="1 2">
    <name type="scientific">Candidatus Fimadaptatus faecigallinarum</name>
    <dbReference type="NCBI Taxonomy" id="2840814"/>
    <lineage>
        <taxon>Bacteria</taxon>
        <taxon>Bacillati</taxon>
        <taxon>Bacillota</taxon>
        <taxon>Clostridia</taxon>
        <taxon>Eubacteriales</taxon>
        <taxon>Candidatus Fimadaptatus</taxon>
    </lineage>
</organism>
<name>A0A9D1LQA6_9FIRM</name>
<dbReference type="EMBL" id="DVNK01000014">
    <property type="protein sequence ID" value="HIU46031.1"/>
    <property type="molecule type" value="Genomic_DNA"/>
</dbReference>
<accession>A0A9D1LQA6</accession>
<reference evidence="1" key="2">
    <citation type="journal article" date="2021" name="PeerJ">
        <title>Extensive microbial diversity within the chicken gut microbiome revealed by metagenomics and culture.</title>
        <authorList>
            <person name="Gilroy R."/>
            <person name="Ravi A."/>
            <person name="Getino M."/>
            <person name="Pursley I."/>
            <person name="Horton D.L."/>
            <person name="Alikhan N.F."/>
            <person name="Baker D."/>
            <person name="Gharbi K."/>
            <person name="Hall N."/>
            <person name="Watson M."/>
            <person name="Adriaenssens E.M."/>
            <person name="Foster-Nyarko E."/>
            <person name="Jarju S."/>
            <person name="Secka A."/>
            <person name="Antonio M."/>
            <person name="Oren A."/>
            <person name="Chaudhuri R.R."/>
            <person name="La Ragione R."/>
            <person name="Hildebrand F."/>
            <person name="Pallen M.J."/>
        </authorList>
    </citation>
    <scope>NUCLEOTIDE SEQUENCE</scope>
    <source>
        <strain evidence="1">ChiSxjej2B14-8506</strain>
    </source>
</reference>